<dbReference type="InterPro" id="IPR001507">
    <property type="entry name" value="ZP_dom"/>
</dbReference>
<dbReference type="Proteomes" id="UP000007635">
    <property type="component" value="Chromosome XX"/>
</dbReference>
<evidence type="ECO:0000313" key="5">
    <source>
        <dbReference type="Ensembl" id="ENSGACP00000035934.1"/>
    </source>
</evidence>
<feature type="domain" description="ZP" evidence="4">
    <location>
        <begin position="111"/>
        <end position="340"/>
    </location>
</feature>
<evidence type="ECO:0000313" key="6">
    <source>
        <dbReference type="Proteomes" id="UP000007635"/>
    </source>
</evidence>
<evidence type="ECO:0000256" key="1">
    <source>
        <dbReference type="ARBA" id="ARBA00023157"/>
    </source>
</evidence>
<feature type="signal peptide" evidence="3">
    <location>
        <begin position="1"/>
        <end position="18"/>
    </location>
</feature>
<evidence type="ECO:0000256" key="2">
    <source>
        <dbReference type="SAM" id="MobiDB-lite"/>
    </source>
</evidence>
<reference evidence="5" key="3">
    <citation type="submission" date="2025-09" db="UniProtKB">
        <authorList>
            <consortium name="Ensembl"/>
        </authorList>
    </citation>
    <scope>IDENTIFICATION</scope>
</reference>
<keyword evidence="6" id="KW-1185">Reference proteome</keyword>
<feature type="region of interest" description="Disordered" evidence="2">
    <location>
        <begin position="85"/>
        <end position="109"/>
    </location>
</feature>
<dbReference type="SMART" id="SM00241">
    <property type="entry name" value="ZP"/>
    <property type="match status" value="1"/>
</dbReference>
<sequence>MIYPLLLFTLPLLSSANGETTTTATTAFKQTPQVMRKVSRSDTPTLPPPYVHLPVFLDSRSPPGTVEKERHRPFRATGRKLRTTEPVLGPLSPARANTSQPAASGVSVKTSCERNKMLVQVRRSILGTGERGSRLKLGTCRPSGSERDYLYFEYDHDMCGTKRTIINNQVAYTNTLRYDPLRLQGPIRRAVPFNLPVSCYFNRLSPSHRYVLGQSMYFEAEALSVSPDKRLYVHFCYATPEKSHTSTPQFPVVQNYGCMVESKENHHKTFFFGNIQLHMHCSMSVHSSVPTPTSKSCNYNPKTRKWVELYESDQVCTCCDSNCTSAASSGESRILVFLHH</sequence>
<dbReference type="GeneTree" id="ENSGT01030000234567"/>
<keyword evidence="1" id="KW-1015">Disulfide bond</keyword>
<dbReference type="InterPro" id="IPR055355">
    <property type="entry name" value="ZP-C"/>
</dbReference>
<dbReference type="GO" id="GO:0007339">
    <property type="term" value="P:binding of sperm to zona pellucida"/>
    <property type="evidence" value="ECO:0007669"/>
    <property type="project" value="TreeGrafter"/>
</dbReference>
<dbReference type="PANTHER" id="PTHR11576">
    <property type="entry name" value="ZONA PELLUCIDA SPERM-BINDING PROTEIN 3"/>
    <property type="match status" value="1"/>
</dbReference>
<feature type="compositionally biased region" description="Polar residues" evidence="2">
    <location>
        <begin position="95"/>
        <end position="109"/>
    </location>
</feature>
<dbReference type="AlphaFoldDB" id="A0AAQ4PAW1"/>
<dbReference type="GO" id="GO:2000344">
    <property type="term" value="P:positive regulation of acrosome reaction"/>
    <property type="evidence" value="ECO:0007669"/>
    <property type="project" value="TreeGrafter"/>
</dbReference>
<reference evidence="5" key="2">
    <citation type="submission" date="2025-08" db="UniProtKB">
        <authorList>
            <consortium name="Ensembl"/>
        </authorList>
    </citation>
    <scope>IDENTIFICATION</scope>
</reference>
<dbReference type="PROSITE" id="PS51034">
    <property type="entry name" value="ZP_2"/>
    <property type="match status" value="1"/>
</dbReference>
<dbReference type="Gene3D" id="2.60.40.4100">
    <property type="entry name" value="Zona pellucida, ZP-C domain"/>
    <property type="match status" value="1"/>
</dbReference>
<dbReference type="GO" id="GO:0031012">
    <property type="term" value="C:extracellular matrix"/>
    <property type="evidence" value="ECO:0007669"/>
    <property type="project" value="TreeGrafter"/>
</dbReference>
<dbReference type="FunFam" id="2.60.40.3210:FF:000001">
    <property type="entry name" value="Zona pellucida sperm-binding protein 3"/>
    <property type="match status" value="1"/>
</dbReference>
<organism evidence="5 6">
    <name type="scientific">Gasterosteus aculeatus aculeatus</name>
    <name type="common">three-spined stickleback</name>
    <dbReference type="NCBI Taxonomy" id="481459"/>
    <lineage>
        <taxon>Eukaryota</taxon>
        <taxon>Metazoa</taxon>
        <taxon>Chordata</taxon>
        <taxon>Craniata</taxon>
        <taxon>Vertebrata</taxon>
        <taxon>Euteleostomi</taxon>
        <taxon>Actinopterygii</taxon>
        <taxon>Neopterygii</taxon>
        <taxon>Teleostei</taxon>
        <taxon>Neoteleostei</taxon>
        <taxon>Acanthomorphata</taxon>
        <taxon>Eupercaria</taxon>
        <taxon>Perciformes</taxon>
        <taxon>Cottioidei</taxon>
        <taxon>Gasterosteales</taxon>
        <taxon>Gasterosteidae</taxon>
        <taxon>Gasterosteus</taxon>
    </lineage>
</organism>
<reference evidence="5 6" key="1">
    <citation type="journal article" date="2021" name="G3 (Bethesda)">
        <title>Improved contiguity of the threespine stickleback genome using long-read sequencing.</title>
        <authorList>
            <person name="Nath S."/>
            <person name="Shaw D.E."/>
            <person name="White M.A."/>
        </authorList>
    </citation>
    <scope>NUCLEOTIDE SEQUENCE [LARGE SCALE GENOMIC DNA]</scope>
    <source>
        <strain evidence="5 6">Lake Benthic</strain>
    </source>
</reference>
<proteinExistence type="predicted"/>
<dbReference type="Pfam" id="PF00100">
    <property type="entry name" value="Zona_pellucida"/>
    <property type="match status" value="1"/>
</dbReference>
<dbReference type="InterPro" id="IPR042235">
    <property type="entry name" value="ZP-C_dom"/>
</dbReference>
<accession>A0AAQ4PAW1</accession>
<dbReference type="GO" id="GO:0035803">
    <property type="term" value="P:egg coat formation"/>
    <property type="evidence" value="ECO:0007669"/>
    <property type="project" value="TreeGrafter"/>
</dbReference>
<protein>
    <submittedName>
        <fullName evidence="5">Zona pellucida glycoprotein 3d tandem duplicate 2</fullName>
    </submittedName>
</protein>
<feature type="chain" id="PRO_5042811386" evidence="3">
    <location>
        <begin position="19"/>
        <end position="340"/>
    </location>
</feature>
<name>A0AAQ4PAW1_GASAC</name>
<dbReference type="PANTHER" id="PTHR11576:SF26">
    <property type="entry name" value="ZONA PELLUCIDA GLYCOPROTEIN 3D TANDEM DUPLICATE 2"/>
    <property type="match status" value="1"/>
</dbReference>
<evidence type="ECO:0000259" key="4">
    <source>
        <dbReference type="PROSITE" id="PS51034"/>
    </source>
</evidence>
<keyword evidence="3" id="KW-0732">Signal</keyword>
<dbReference type="Ensembl" id="ENSGACT00000076142.1">
    <property type="protein sequence ID" value="ENSGACP00000035934.1"/>
    <property type="gene ID" value="ENSGACG00000033768.1"/>
</dbReference>
<dbReference type="GO" id="GO:0032190">
    <property type="term" value="F:acrosin binding"/>
    <property type="evidence" value="ECO:0007669"/>
    <property type="project" value="TreeGrafter"/>
</dbReference>
<evidence type="ECO:0000256" key="3">
    <source>
        <dbReference type="SAM" id="SignalP"/>
    </source>
</evidence>